<dbReference type="AlphaFoldDB" id="A0A7S4AT46"/>
<dbReference type="InterPro" id="IPR017850">
    <property type="entry name" value="Alkaline_phosphatase_core_sf"/>
</dbReference>
<dbReference type="Pfam" id="PF00884">
    <property type="entry name" value="Sulfatase"/>
    <property type="match status" value="2"/>
</dbReference>
<dbReference type="Gene3D" id="3.30.1120.10">
    <property type="match status" value="1"/>
</dbReference>
<dbReference type="InterPro" id="IPR047115">
    <property type="entry name" value="ARSB"/>
</dbReference>
<dbReference type="GO" id="GO:0008484">
    <property type="term" value="F:sulfuric ester hydrolase activity"/>
    <property type="evidence" value="ECO:0007669"/>
    <property type="project" value="InterPro"/>
</dbReference>
<dbReference type="EMBL" id="HBIX01028034">
    <property type="protein sequence ID" value="CAE0726162.1"/>
    <property type="molecule type" value="Transcribed_RNA"/>
</dbReference>
<dbReference type="PANTHER" id="PTHR10342:SF274">
    <property type="entry name" value="ARYLSULFATASE B"/>
    <property type="match status" value="1"/>
</dbReference>
<evidence type="ECO:0000313" key="6">
    <source>
        <dbReference type="EMBL" id="CAE0726162.1"/>
    </source>
</evidence>
<feature type="region of interest" description="Disordered" evidence="4">
    <location>
        <begin position="166"/>
        <end position="188"/>
    </location>
</feature>
<evidence type="ECO:0000256" key="1">
    <source>
        <dbReference type="ARBA" id="ARBA00022723"/>
    </source>
</evidence>
<dbReference type="PANTHER" id="PTHR10342">
    <property type="entry name" value="ARYLSULFATASE"/>
    <property type="match status" value="1"/>
</dbReference>
<dbReference type="GO" id="GO:0046872">
    <property type="term" value="F:metal ion binding"/>
    <property type="evidence" value="ECO:0007669"/>
    <property type="project" value="UniProtKB-KW"/>
</dbReference>
<dbReference type="Gene3D" id="3.40.720.10">
    <property type="entry name" value="Alkaline Phosphatase, subunit A"/>
    <property type="match status" value="3"/>
</dbReference>
<keyword evidence="2" id="KW-0106">Calcium</keyword>
<evidence type="ECO:0000259" key="5">
    <source>
        <dbReference type="Pfam" id="PF00884"/>
    </source>
</evidence>
<gene>
    <name evidence="6" type="ORF">PAUS00366_LOCUS18919</name>
</gene>
<accession>A0A7S4AT46</accession>
<protein>
    <recommendedName>
        <fullName evidence="5">Sulfatase N-terminal domain-containing protein</fullName>
    </recommendedName>
</protein>
<organism evidence="6">
    <name type="scientific">Pseudo-nitzschia australis</name>
    <dbReference type="NCBI Taxonomy" id="44445"/>
    <lineage>
        <taxon>Eukaryota</taxon>
        <taxon>Sar</taxon>
        <taxon>Stramenopiles</taxon>
        <taxon>Ochrophyta</taxon>
        <taxon>Bacillariophyta</taxon>
        <taxon>Bacillariophyceae</taxon>
        <taxon>Bacillariophycidae</taxon>
        <taxon>Bacillariales</taxon>
        <taxon>Bacillariaceae</taxon>
        <taxon>Pseudo-nitzschia</taxon>
    </lineage>
</organism>
<dbReference type="SUPFAM" id="SSF53649">
    <property type="entry name" value="Alkaline phosphatase-like"/>
    <property type="match status" value="1"/>
</dbReference>
<keyword evidence="1" id="KW-0479">Metal-binding</keyword>
<proteinExistence type="predicted"/>
<sequence>MPMTTMMKMMNRSSNKAVFIFVAAFAFACCCALIPQATAAASTTATSTTSTRTTKLLPNIVVIVLDDLGSHDLGLHGTGIHTPNIDGFVTANNNGNDSDNDDNKNYGGIYLEEYYVLPYCSPTRAALLSGMYPLRTGVHNVIREKSTAGLPLNVETLPEMLKRARVQVPSSSATATTTTASKPSKTHTNTIHTYKTHAVGKWHLGHSSWDQTPTFRGFDSFFGFYMGGQDYFSHKSLGALDLHFDKEPRCGQGCSEVVFNERGNYSTHVFTREAISVVKNHHLANTAEATAEPGTAAQSQSSPLFLYLAYQAVHCPNEVPAEYIERYKNKTDWTDQRKNYAGMLTAADEGIGNLTKALKETGLWENTLLIVTTDNGGPTTVGCVQGSSNYPKRGGKCSLWEGGTTGDALVAGPALDNLLLDGSGGVFIKTTVDDSSNSNINNSRDHHRQRKLRKQQRFRHLFHVVDWFPTLAEWVGVVPNNQTILDGVSQADALSGSKGDQPARIELFGGYAQCEQLKPKNYTYWWGPTIRHLNWKLVQGESAGPDAQNSYPLGSTTIQFPGDSAGSTSGGGGGKYLLFDLEKDPREENDVSRDYPDVLQSMIYKLKLYRKSFVYPQLNDDSKCPFPGFNKSAAEPAWYVPHRVAFESLCCNSLHFIPYLSAFRECINYATSLKRAIT</sequence>
<feature type="compositionally biased region" description="Low complexity" evidence="4">
    <location>
        <begin position="169"/>
        <end position="183"/>
    </location>
</feature>
<dbReference type="InterPro" id="IPR000917">
    <property type="entry name" value="Sulfatase_N"/>
</dbReference>
<evidence type="ECO:0000256" key="4">
    <source>
        <dbReference type="SAM" id="MobiDB-lite"/>
    </source>
</evidence>
<feature type="domain" description="Sulfatase N-terminal" evidence="5">
    <location>
        <begin position="58"/>
        <end position="168"/>
    </location>
</feature>
<name>A0A7S4AT46_9STRA</name>
<evidence type="ECO:0000256" key="3">
    <source>
        <dbReference type="ARBA" id="ARBA00023180"/>
    </source>
</evidence>
<keyword evidence="3" id="KW-0325">Glycoprotein</keyword>
<feature type="domain" description="Sulfatase N-terminal" evidence="5">
    <location>
        <begin position="194"/>
        <end position="416"/>
    </location>
</feature>
<dbReference type="CDD" id="cd16029">
    <property type="entry name" value="4-S"/>
    <property type="match status" value="1"/>
</dbReference>
<evidence type="ECO:0000256" key="2">
    <source>
        <dbReference type="ARBA" id="ARBA00022837"/>
    </source>
</evidence>
<reference evidence="6" key="1">
    <citation type="submission" date="2021-01" db="EMBL/GenBank/DDBJ databases">
        <authorList>
            <person name="Corre E."/>
            <person name="Pelletier E."/>
            <person name="Niang G."/>
            <person name="Scheremetjew M."/>
            <person name="Finn R."/>
            <person name="Kale V."/>
            <person name="Holt S."/>
            <person name="Cochrane G."/>
            <person name="Meng A."/>
            <person name="Brown T."/>
            <person name="Cohen L."/>
        </authorList>
    </citation>
    <scope>NUCLEOTIDE SEQUENCE</scope>
    <source>
        <strain evidence="6">10249 10 AB</strain>
    </source>
</reference>